<dbReference type="Gene3D" id="3.40.50.300">
    <property type="entry name" value="P-loop containing nucleotide triphosphate hydrolases"/>
    <property type="match status" value="1"/>
</dbReference>
<feature type="repeat" description="WD" evidence="5">
    <location>
        <begin position="951"/>
        <end position="983"/>
    </location>
</feature>
<dbReference type="CDD" id="cd00200">
    <property type="entry name" value="WD40"/>
    <property type="match status" value="1"/>
</dbReference>
<feature type="domain" description="Novel STAND NTPase 1" evidence="10">
    <location>
        <begin position="294"/>
        <end position="641"/>
    </location>
</feature>
<evidence type="ECO:0000256" key="6">
    <source>
        <dbReference type="SAM" id="MobiDB-lite"/>
    </source>
</evidence>
<evidence type="ECO:0000313" key="13">
    <source>
        <dbReference type="Proteomes" id="UP000185860"/>
    </source>
</evidence>
<feature type="domain" description="Leucine-binding protein" evidence="9">
    <location>
        <begin position="1969"/>
        <end position="2310"/>
    </location>
</feature>
<dbReference type="InterPro" id="IPR028082">
    <property type="entry name" value="Peripla_BP_I"/>
</dbReference>
<dbReference type="GO" id="GO:0006508">
    <property type="term" value="P:proteolysis"/>
    <property type="evidence" value="ECO:0007669"/>
    <property type="project" value="InterPro"/>
</dbReference>
<dbReference type="GO" id="GO:0004197">
    <property type="term" value="F:cysteine-type endopeptidase activity"/>
    <property type="evidence" value="ECO:0007669"/>
    <property type="project" value="InterPro"/>
</dbReference>
<proteinExistence type="inferred from homology"/>
<feature type="transmembrane region" description="Helical" evidence="7">
    <location>
        <begin position="829"/>
        <end position="849"/>
    </location>
</feature>
<dbReference type="InterPro" id="IPR049052">
    <property type="entry name" value="nSTAND1"/>
</dbReference>
<feature type="repeat" description="WD" evidence="5">
    <location>
        <begin position="1003"/>
        <end position="1037"/>
    </location>
</feature>
<dbReference type="CDD" id="cd06268">
    <property type="entry name" value="PBP1_ABC_transporter_LIVBP-like"/>
    <property type="match status" value="1"/>
</dbReference>
<dbReference type="Gene3D" id="3.40.50.1460">
    <property type="match status" value="1"/>
</dbReference>
<dbReference type="Pfam" id="PF20703">
    <property type="entry name" value="nSTAND1"/>
    <property type="match status" value="2"/>
</dbReference>
<keyword evidence="7" id="KW-1133">Transmembrane helix</keyword>
<dbReference type="InterPro" id="IPR015943">
    <property type="entry name" value="WD40/YVTN_repeat-like_dom_sf"/>
</dbReference>
<organism evidence="12 13">
    <name type="scientific">[Phormidium ambiguum] IAM M-71</name>
    <dbReference type="NCBI Taxonomy" id="454136"/>
    <lineage>
        <taxon>Bacteria</taxon>
        <taxon>Bacillati</taxon>
        <taxon>Cyanobacteriota</taxon>
        <taxon>Cyanophyceae</taxon>
        <taxon>Oscillatoriophycideae</taxon>
        <taxon>Aerosakkonematales</taxon>
        <taxon>Aerosakkonemataceae</taxon>
        <taxon>Floridanema</taxon>
    </lineage>
</organism>
<dbReference type="InterPro" id="IPR011047">
    <property type="entry name" value="Quinoprotein_ADH-like_sf"/>
</dbReference>
<reference evidence="12 13" key="1">
    <citation type="submission" date="2016-11" db="EMBL/GenBank/DDBJ databases">
        <title>Draft Genome Sequences of Nine Cyanobacterial Strains from Diverse Habitats.</title>
        <authorList>
            <person name="Zhu T."/>
            <person name="Hou S."/>
            <person name="Lu X."/>
            <person name="Hess W.R."/>
        </authorList>
    </citation>
    <scope>NUCLEOTIDE SEQUENCE [LARGE SCALE GENOMIC DNA]</scope>
    <source>
        <strain evidence="12 13">IAM M-71</strain>
    </source>
</reference>
<feature type="compositionally biased region" description="Polar residues" evidence="6">
    <location>
        <begin position="1157"/>
        <end position="1166"/>
    </location>
</feature>
<dbReference type="InterPro" id="IPR001680">
    <property type="entry name" value="WD40_rpt"/>
</dbReference>
<dbReference type="PANTHER" id="PTHR19879:SF9">
    <property type="entry name" value="TRANSCRIPTION INITIATION FACTOR TFIID SUBUNIT 5"/>
    <property type="match status" value="1"/>
</dbReference>
<dbReference type="SUPFAM" id="SSF52540">
    <property type="entry name" value="P-loop containing nucleoside triphosphate hydrolases"/>
    <property type="match status" value="1"/>
</dbReference>
<feature type="repeat" description="WD" evidence="5">
    <location>
        <begin position="1399"/>
        <end position="1431"/>
    </location>
</feature>
<evidence type="ECO:0000259" key="9">
    <source>
        <dbReference type="Pfam" id="PF13458"/>
    </source>
</evidence>
<dbReference type="InterPro" id="IPR027417">
    <property type="entry name" value="P-loop_NTPase"/>
</dbReference>
<dbReference type="EMBL" id="MRCE01000077">
    <property type="protein sequence ID" value="OKH29916.1"/>
    <property type="molecule type" value="Genomic_DNA"/>
</dbReference>
<accession>A0A1U7I1M4</accession>
<evidence type="ECO:0000256" key="4">
    <source>
        <dbReference type="ARBA" id="ARBA00022737"/>
    </source>
</evidence>
<evidence type="ECO:0000256" key="7">
    <source>
        <dbReference type="SAM" id="Phobius"/>
    </source>
</evidence>
<dbReference type="PROSITE" id="PS50294">
    <property type="entry name" value="WD_REPEATS_REGION"/>
    <property type="match status" value="3"/>
</dbReference>
<keyword evidence="3" id="KW-0732">Signal</keyword>
<dbReference type="Proteomes" id="UP000185860">
    <property type="component" value="Unassembled WGS sequence"/>
</dbReference>
<dbReference type="OrthoDB" id="464342at2"/>
<gene>
    <name evidence="12" type="ORF">NIES2119_31805</name>
</gene>
<dbReference type="SUPFAM" id="SSF50978">
    <property type="entry name" value="WD40 repeat-like"/>
    <property type="match status" value="1"/>
</dbReference>
<feature type="repeat" description="WD" evidence="5">
    <location>
        <begin position="1731"/>
        <end position="1772"/>
    </location>
</feature>
<dbReference type="Gene3D" id="2.130.10.10">
    <property type="entry name" value="YVTN repeat-like/Quinoprotein amine dehydrogenase"/>
    <property type="match status" value="4"/>
</dbReference>
<evidence type="ECO:0000256" key="3">
    <source>
        <dbReference type="ARBA" id="ARBA00022729"/>
    </source>
</evidence>
<comment type="similarity">
    <text evidence="1">Belongs to the leucine-binding protein family.</text>
</comment>
<dbReference type="Pfam" id="PF00400">
    <property type="entry name" value="WD40"/>
    <property type="match status" value="4"/>
</dbReference>
<dbReference type="InterPro" id="IPR028081">
    <property type="entry name" value="Leu-bd"/>
</dbReference>
<feature type="repeat" description="WD" evidence="5">
    <location>
        <begin position="1262"/>
        <end position="1296"/>
    </location>
</feature>
<dbReference type="Pfam" id="PF00656">
    <property type="entry name" value="Peptidase_C14"/>
    <property type="match status" value="1"/>
</dbReference>
<dbReference type="SUPFAM" id="SSF82171">
    <property type="entry name" value="DPP6 N-terminal domain-like"/>
    <property type="match status" value="1"/>
</dbReference>
<dbReference type="Gene3D" id="3.40.50.2300">
    <property type="match status" value="2"/>
</dbReference>
<dbReference type="PROSITE" id="PS00678">
    <property type="entry name" value="WD_REPEATS_1"/>
    <property type="match status" value="1"/>
</dbReference>
<feature type="repeat" description="WD" evidence="5">
    <location>
        <begin position="1303"/>
        <end position="1344"/>
    </location>
</feature>
<evidence type="ECO:0000259" key="10">
    <source>
        <dbReference type="Pfam" id="PF20703"/>
    </source>
</evidence>
<evidence type="ECO:0000256" key="5">
    <source>
        <dbReference type="PROSITE-ProRule" id="PRU00221"/>
    </source>
</evidence>
<sequence>MSKSKYEFQRNIAIIIGIDDYTGVRRLETAVFDAEELARIMREQFQYEVHSLLDQDATLEKLKQLIECFNNKKVPFGTDPEITDKDRILIYFAGHGIAFDAKENQEGPVGYLIPQDATNNPNTYLKMQDFHDALLKLPCRHLLVILDCCFSGAFYWSSINRDIVPKVKVYKQVYDHYIKYRAWQVITSTSDKQTAVDSPPRGKVSVDSKFHSPFAKHLFDALNKGADLNDDGIITANDLYNFLRDKVGRELEEYKAQTPGICPLKLHENGEYVFLLKNDINLTDAPPLDLNNSPYRGLESYEEKHHKLYFGRQEQIEQLYEKVNNSNNRSLTVVLGASGTGKSSLVAAGLIPHLHDKSGDLEKWHILREPIRLGEFPVIALKNSLSQQLDFIDPNSNSEEMQADDPNWLSKFLNFFSKKKVNNTNPQKWLEEQLQLLSNHLKDWFNKNVNCTLFLAIDQFEELITLQPRQEKKGKRQKQKNKQKKEKSQQEMVLAWLKDSLDSHKDRLRIVLTIRSDFESQFQDSDLKDYWTEEARFHIKEMTTAELREAITKPASEKSIFFVPNTLIDTLIDEVAGMPGTLPLLSFTLNELYRIFAEGVNKGERDDRAITKADYDKLGGVARSLTQRAEQEYEKLVKREQLYQILRKIGIFNNLLVSKKYCLIFLLLFGESLAYEQTIRRVMLRMVAVGDGELARRRVLESELVYPEPENTRRKKVVDEFVNARLFVKYKEDNQIYVEPAHDALVRGWERLLKWKQAEQENLTLQRQLTPAAVEWKFERSRSNSYLWDNHPRLNWLKKELKSPQNWFNQLDAEFVNCSINEKRWKTGLIILLLVVTGSVFFSLIAIGLRNKEISGIRTSTDAAKAKLSQTNDLEALIDLLRAGNNINSSSISWTQWIDWLEQQQFIKSLDSQTPLPKLIGLFQQDEAMTKAQLRATLLKAVYAAKERNRLRLDRGSIYRVAFHPTEDLLATVGERDVVRLWDSSGKQIDLLLTGEGKSNVKVYSVAFSDDGQLLATGDNQGKVKFWTIKDDGKVDSTKPTQPIPPDTDKQNSSIIRNISFSPNNQLLVIIKKETTETTETTKVEIFEKDKNKNDQFITKDISKTQLGQQKHISDLEFSRKKESPVKLATLDQNNTVNLWSISSTGEITPEPEKQKQSSQHEQNEQNKLNSIAFNPNNDNDLVTGGYGYGNIKNGKFKSKYLCEEGSQVELQDEKCDQSKQREIYELAFGKDGKLATVGADDTVRIWDKSGKEIDKIYPPEETTEQVQVKSIAISPNGQLLATVRGDDSVTLWNVSGDAIRRFRTGEGSINSVAFSPNGDLLAISTDEGNVSLWNTQGKKLDKVQRTKNNQGQSIKNVVFHKDNNVLKLTTVPKNGTIFVFTIEKDKFKKVNKEYVRSQESKLSDLKSLAYSPSKNLVATIGTDGTFNLWDNSNKTLKQIKKEPGQFRSVAFSPDGKWLVTGDTNGTVKRWKMENLQNLKPYNEFSTGQTSLNDVAFDPLNSYRIFTAGGDGTVKEWDLSSNPELPSSAKNKGENVKNQVFSPDGKLLATIDKEQQLKLWQIADNGISSEKKDFSSKTDVENVIFSPDSKFIVAVKNEDGKEQIVLWNIGGKQLDKQALEKNQSIKSLDFSQDNKLLAITGDYKIKLWKIKNQKLEVLDALPKELKTKSIALARFTLDSKQIATVEFTNNQNNKNVEFWQILDDDYSLWQKILCRLRWSKCPQPNSLITVIPTEQKSVESLGFSRDGQQLATGGSDGTFKLWTIKTKEFKKFTIKQNQQNQQEKIYKIQFSQDAELIATIETDPKTRNNNVRLWDFEGNQLMTIALPGVSVKSVFFTEDSKRLVVADNQGKTISFEVDLKELSNKTCQLIQNYLTYNSDLNKNEQNLCPSPKNGSLNRYVYDKISGGEKLFLPTQFANYYKEKGTNFLGNGEFASAEYFFYYSLIANKNDPEARIYLNNARIGNQKSHTIAVSVPISTDVNGSLEILRGVAQAQELFNKWARTTNGKEVPFKVLIADDRNDPKVAQEIAKKLGENPDVLGVVGHFASNVTLAAGEIYKSQNLVAISPVSTATKLSNFSPYTLRTVPNDQLAARSLVEYMDTQLKKKNAVVFYNSESQYSKSLSSEFKSESKQGRFLELVDLSDPNFNADEAVKDSIKKGAEVLVLMPNTAELGKAFDVVEANARLGAKRLPLLAGDDVYGPTILQKMGEQASNMVVAVPWHIKAEKNKEGQRFVDTSSQLWKGDINWRTAMSYDATKALIAAIKQDPKREKVAETLLKQGFIAEGATGNVQFLESGDRKENTIQLVKIVKSSKPRSPYDYEFVPVDRNAD</sequence>
<name>A0A1U7I1M4_9CYAN</name>
<evidence type="ECO:0000256" key="1">
    <source>
        <dbReference type="ARBA" id="ARBA00010062"/>
    </source>
</evidence>
<dbReference type="InterPro" id="IPR018247">
    <property type="entry name" value="EF_Hand_1_Ca_BS"/>
</dbReference>
<dbReference type="InterPro" id="IPR029030">
    <property type="entry name" value="Caspase-like_dom_sf"/>
</dbReference>
<dbReference type="InterPro" id="IPR036322">
    <property type="entry name" value="WD40_repeat_dom_sf"/>
</dbReference>
<dbReference type="InterPro" id="IPR057855">
    <property type="entry name" value="Beta-prop_WDR19_1st"/>
</dbReference>
<protein>
    <submittedName>
        <fullName evidence="12">Uncharacterized protein</fullName>
    </submittedName>
</protein>
<feature type="domain" description="Novel STAND NTPase 1" evidence="10">
    <location>
        <begin position="676"/>
        <end position="780"/>
    </location>
</feature>
<keyword evidence="2 5" id="KW-0853">WD repeat</keyword>
<dbReference type="Pfam" id="PF13458">
    <property type="entry name" value="Peripla_BP_6"/>
    <property type="match status" value="1"/>
</dbReference>
<dbReference type="Pfam" id="PF23389">
    <property type="entry name" value="Beta-prop_WDR19_1st"/>
    <property type="match status" value="1"/>
</dbReference>
<feature type="repeat" description="WD" evidence="5">
    <location>
        <begin position="1485"/>
        <end position="1527"/>
    </location>
</feature>
<feature type="repeat" description="WD" evidence="5">
    <location>
        <begin position="1440"/>
        <end position="1481"/>
    </location>
</feature>
<dbReference type="PROSITE" id="PS00018">
    <property type="entry name" value="EF_HAND_1"/>
    <property type="match status" value="1"/>
</dbReference>
<evidence type="ECO:0000256" key="2">
    <source>
        <dbReference type="ARBA" id="ARBA00022574"/>
    </source>
</evidence>
<dbReference type="PROSITE" id="PS50082">
    <property type="entry name" value="WD_REPEATS_2"/>
    <property type="match status" value="8"/>
</dbReference>
<dbReference type="SUPFAM" id="SSF50998">
    <property type="entry name" value="Quinoprotein alcohol dehydrogenase-like"/>
    <property type="match status" value="1"/>
</dbReference>
<evidence type="ECO:0000259" key="8">
    <source>
        <dbReference type="Pfam" id="PF00656"/>
    </source>
</evidence>
<dbReference type="RefSeq" id="WP_073597500.1">
    <property type="nucleotide sequence ID" value="NZ_MRCE01000077.1"/>
</dbReference>
<keyword evidence="7" id="KW-0472">Membrane</keyword>
<feature type="domain" description="Peptidase C14 caspase" evidence="8">
    <location>
        <begin position="10"/>
        <end position="263"/>
    </location>
</feature>
<keyword evidence="7" id="KW-0812">Transmembrane</keyword>
<keyword evidence="4" id="KW-0677">Repeat</keyword>
<dbReference type="SUPFAM" id="SSF52129">
    <property type="entry name" value="Caspase-like"/>
    <property type="match status" value="1"/>
</dbReference>
<feature type="transmembrane region" description="Helical" evidence="7">
    <location>
        <begin position="655"/>
        <end position="675"/>
    </location>
</feature>
<dbReference type="STRING" id="454136.NIES2119_31805"/>
<dbReference type="PANTHER" id="PTHR19879">
    <property type="entry name" value="TRANSCRIPTION INITIATION FACTOR TFIID"/>
    <property type="match status" value="1"/>
</dbReference>
<feature type="region of interest" description="Disordered" evidence="6">
    <location>
        <begin position="1146"/>
        <end position="1166"/>
    </location>
</feature>
<evidence type="ECO:0000259" key="11">
    <source>
        <dbReference type="Pfam" id="PF23389"/>
    </source>
</evidence>
<evidence type="ECO:0000313" key="12">
    <source>
        <dbReference type="EMBL" id="OKH29916.1"/>
    </source>
</evidence>
<dbReference type="SMART" id="SM00320">
    <property type="entry name" value="WD40"/>
    <property type="match status" value="15"/>
</dbReference>
<dbReference type="InterPro" id="IPR011600">
    <property type="entry name" value="Pept_C14_caspase"/>
</dbReference>
<comment type="caution">
    <text evidence="12">The sequence shown here is derived from an EMBL/GenBank/DDBJ whole genome shotgun (WGS) entry which is preliminary data.</text>
</comment>
<feature type="domain" description="WDR19 first beta-propeller" evidence="11">
    <location>
        <begin position="1235"/>
        <end position="1550"/>
    </location>
</feature>
<dbReference type="SUPFAM" id="SSF53822">
    <property type="entry name" value="Periplasmic binding protein-like I"/>
    <property type="match status" value="1"/>
</dbReference>
<dbReference type="InterPro" id="IPR019775">
    <property type="entry name" value="WD40_repeat_CS"/>
</dbReference>